<comment type="caution">
    <text evidence="1">The sequence shown here is derived from an EMBL/GenBank/DDBJ whole genome shotgun (WGS) entry which is preliminary data.</text>
</comment>
<dbReference type="Proteomes" id="UP001523262">
    <property type="component" value="Unassembled WGS sequence"/>
</dbReference>
<evidence type="ECO:0000313" key="1">
    <source>
        <dbReference type="EMBL" id="MCM2532516.1"/>
    </source>
</evidence>
<name>A0ABT0W864_9BACI</name>
<gene>
    <name evidence="1" type="ORF">NDK43_09120</name>
</gene>
<keyword evidence="2" id="KW-1185">Reference proteome</keyword>
<proteinExistence type="predicted"/>
<evidence type="ECO:0000313" key="2">
    <source>
        <dbReference type="Proteomes" id="UP001523262"/>
    </source>
</evidence>
<accession>A0ABT0W864</accession>
<dbReference type="EMBL" id="JAMQCR010000001">
    <property type="protein sequence ID" value="MCM2532516.1"/>
    <property type="molecule type" value="Genomic_DNA"/>
</dbReference>
<organism evidence="1 2">
    <name type="scientific">Neobacillus pocheonensis</name>
    <dbReference type="NCBI Taxonomy" id="363869"/>
    <lineage>
        <taxon>Bacteria</taxon>
        <taxon>Bacillati</taxon>
        <taxon>Bacillota</taxon>
        <taxon>Bacilli</taxon>
        <taxon>Bacillales</taxon>
        <taxon>Bacillaceae</taxon>
        <taxon>Neobacillus</taxon>
    </lineage>
</organism>
<sequence length="59" mass="6968">MLGLKQEYIFKSIVSEKASENEFVVEFFSCDTNVQNECQPLKVTHNFDELIDFFEELED</sequence>
<reference evidence="1 2" key="1">
    <citation type="submission" date="2022-06" db="EMBL/GenBank/DDBJ databases">
        <authorList>
            <person name="Jeon C.O."/>
        </authorList>
    </citation>
    <scope>NUCLEOTIDE SEQUENCE [LARGE SCALE GENOMIC DNA]</scope>
    <source>
        <strain evidence="1 2">KCTC 13943</strain>
    </source>
</reference>
<protein>
    <submittedName>
        <fullName evidence="1">Uncharacterized protein</fullName>
    </submittedName>
</protein>